<dbReference type="RefSeq" id="WP_087011845.1">
    <property type="nucleotide sequence ID" value="NZ_RCUW01000022.1"/>
</dbReference>
<dbReference type="Pfam" id="PF00583">
    <property type="entry name" value="Acetyltransf_1"/>
    <property type="match status" value="1"/>
</dbReference>
<evidence type="ECO:0000313" key="2">
    <source>
        <dbReference type="EMBL" id="RLP67571.1"/>
    </source>
</evidence>
<gene>
    <name evidence="2" type="ORF">D9V30_13815</name>
</gene>
<dbReference type="Gene3D" id="3.40.630.30">
    <property type="match status" value="1"/>
</dbReference>
<dbReference type="InterPro" id="IPR016181">
    <property type="entry name" value="Acyl_CoA_acyltransferase"/>
</dbReference>
<proteinExistence type="predicted"/>
<feature type="domain" description="N-acetyltransferase" evidence="1">
    <location>
        <begin position="14"/>
        <end position="163"/>
    </location>
</feature>
<evidence type="ECO:0000259" key="1">
    <source>
        <dbReference type="PROSITE" id="PS51186"/>
    </source>
</evidence>
<dbReference type="SUPFAM" id="SSF55729">
    <property type="entry name" value="Acyl-CoA N-acyltransferases (Nat)"/>
    <property type="match status" value="1"/>
</dbReference>
<dbReference type="AlphaFoldDB" id="A0A3L6ZJ61"/>
<protein>
    <submittedName>
        <fullName evidence="2">GNAT family N-acetyltransferase</fullName>
    </submittedName>
</protein>
<sequence>MASGTDPDEWAQQLTFIPMTVESAHVIADTWKYPAPYDFYDTTADRDDYEEFISPDQWPSHFWQVHHGGDLVGFFTAEPSGDETVQEISLGLHPDLTGGGRGLAFLRSGLAHVAAATGVVRIRLSVAAFNQRAIRVYKAAGFTTVRSYLQPTNGSTYEFVEMERRS</sequence>
<dbReference type="EMBL" id="RCUW01000022">
    <property type="protein sequence ID" value="RLP67571.1"/>
    <property type="molecule type" value="Genomic_DNA"/>
</dbReference>
<dbReference type="Proteomes" id="UP000275395">
    <property type="component" value="Unassembled WGS sequence"/>
</dbReference>
<accession>A0A3L6ZJ61</accession>
<keyword evidence="2" id="KW-0808">Transferase</keyword>
<dbReference type="GO" id="GO:0016747">
    <property type="term" value="F:acyltransferase activity, transferring groups other than amino-acyl groups"/>
    <property type="evidence" value="ECO:0007669"/>
    <property type="project" value="InterPro"/>
</dbReference>
<organism evidence="2 3">
    <name type="scientific">Mycetocola reblochoni</name>
    <dbReference type="NCBI Taxonomy" id="331618"/>
    <lineage>
        <taxon>Bacteria</taxon>
        <taxon>Bacillati</taxon>
        <taxon>Actinomycetota</taxon>
        <taxon>Actinomycetes</taxon>
        <taxon>Micrococcales</taxon>
        <taxon>Microbacteriaceae</taxon>
        <taxon>Mycetocola</taxon>
    </lineage>
</organism>
<dbReference type="InterPro" id="IPR000182">
    <property type="entry name" value="GNAT_dom"/>
</dbReference>
<dbReference type="PROSITE" id="PS51186">
    <property type="entry name" value="GNAT"/>
    <property type="match status" value="1"/>
</dbReference>
<reference evidence="2 3" key="1">
    <citation type="submission" date="2018-10" db="EMBL/GenBank/DDBJ databases">
        <authorList>
            <person name="Li J."/>
        </authorList>
    </citation>
    <scope>NUCLEOTIDE SEQUENCE [LARGE SCALE GENOMIC DNA]</scope>
    <source>
        <strain evidence="2 3">JCM 30549</strain>
    </source>
</reference>
<evidence type="ECO:0000313" key="3">
    <source>
        <dbReference type="Proteomes" id="UP000275395"/>
    </source>
</evidence>
<name>A0A3L6ZJ61_9MICO</name>
<comment type="caution">
    <text evidence="2">The sequence shown here is derived from an EMBL/GenBank/DDBJ whole genome shotgun (WGS) entry which is preliminary data.</text>
</comment>